<dbReference type="GO" id="GO:0016226">
    <property type="term" value="P:iron-sulfur cluster assembly"/>
    <property type="evidence" value="ECO:0007669"/>
    <property type="project" value="UniProtKB-UniRule"/>
</dbReference>
<keyword evidence="5 9" id="KW-0288">FMN</keyword>
<evidence type="ECO:0000259" key="10">
    <source>
        <dbReference type="PROSITE" id="PS50902"/>
    </source>
</evidence>
<feature type="binding site" evidence="9">
    <location>
        <begin position="20"/>
        <end position="25"/>
    </location>
    <ligand>
        <name>FMN</name>
        <dbReference type="ChEBI" id="CHEBI:58210"/>
    </ligand>
</feature>
<dbReference type="PRINTS" id="PR00371">
    <property type="entry name" value="FPNCR"/>
</dbReference>
<name>A0A9P8I2B8_9PEZI</name>
<dbReference type="InterPro" id="IPR001094">
    <property type="entry name" value="Flavdoxin-like"/>
</dbReference>
<dbReference type="Proteomes" id="UP000698800">
    <property type="component" value="Unassembled WGS sequence"/>
</dbReference>
<keyword evidence="3 9" id="KW-0963">Cytoplasm</keyword>
<feature type="binding site" evidence="9">
    <location>
        <position position="161"/>
    </location>
    <ligand>
        <name>FMN</name>
        <dbReference type="ChEBI" id="CHEBI:58210"/>
    </ligand>
</feature>
<comment type="subunit">
    <text evidence="9">Interacts with DRE2; as part of the cytosolic iron-sulfur (Fe-S) protein assembly (CIA) machinery.</text>
</comment>
<evidence type="ECO:0000256" key="6">
    <source>
        <dbReference type="ARBA" id="ARBA00022827"/>
    </source>
</evidence>
<dbReference type="GO" id="GO:0050660">
    <property type="term" value="F:flavin adenine dinucleotide binding"/>
    <property type="evidence" value="ECO:0007669"/>
    <property type="project" value="UniProtKB-UniRule"/>
</dbReference>
<keyword evidence="8 9" id="KW-0560">Oxidoreductase</keyword>
<dbReference type="PANTHER" id="PTHR19384:SF10">
    <property type="entry name" value="NADPH-DEPENDENT DIFLAVIN OXIDOREDUCTASE 1"/>
    <property type="match status" value="1"/>
</dbReference>
<dbReference type="InterPro" id="IPR001433">
    <property type="entry name" value="OxRdtase_FAD/NAD-bd"/>
</dbReference>
<evidence type="ECO:0000256" key="8">
    <source>
        <dbReference type="ARBA" id="ARBA00023002"/>
    </source>
</evidence>
<dbReference type="Gene3D" id="1.20.990.10">
    <property type="entry name" value="NADPH-cytochrome p450 Reductase, Chain A, domain 3"/>
    <property type="match status" value="1"/>
</dbReference>
<evidence type="ECO:0000256" key="3">
    <source>
        <dbReference type="ARBA" id="ARBA00022490"/>
    </source>
</evidence>
<dbReference type="FunFam" id="3.40.50.80:FF:000030">
    <property type="entry name" value="NADPH-dependent diflavin oxidoreductase 1"/>
    <property type="match status" value="1"/>
</dbReference>
<organism evidence="12 13">
    <name type="scientific">Glutinoglossum americanum</name>
    <dbReference type="NCBI Taxonomy" id="1670608"/>
    <lineage>
        <taxon>Eukaryota</taxon>
        <taxon>Fungi</taxon>
        <taxon>Dikarya</taxon>
        <taxon>Ascomycota</taxon>
        <taxon>Pezizomycotina</taxon>
        <taxon>Geoglossomycetes</taxon>
        <taxon>Geoglossales</taxon>
        <taxon>Geoglossaceae</taxon>
        <taxon>Glutinoglossum</taxon>
    </lineage>
</organism>
<dbReference type="FunFam" id="1.20.990.10:FF:000013">
    <property type="entry name" value="NADPH-dependent diflavin oxidoreductase 1"/>
    <property type="match status" value="1"/>
</dbReference>
<dbReference type="Gene3D" id="3.40.50.360">
    <property type="match status" value="1"/>
</dbReference>
<dbReference type="GO" id="GO:0016651">
    <property type="term" value="F:oxidoreductase activity, acting on NAD(P)H"/>
    <property type="evidence" value="ECO:0007669"/>
    <property type="project" value="UniProtKB-UniRule"/>
</dbReference>
<feature type="domain" description="Flavodoxin-like" evidence="10">
    <location>
        <begin position="14"/>
        <end position="179"/>
    </location>
</feature>
<keyword evidence="7 9" id="KW-0521">NADP</keyword>
<dbReference type="InterPro" id="IPR039261">
    <property type="entry name" value="FNR_nucleotide-bd"/>
</dbReference>
<evidence type="ECO:0000256" key="5">
    <source>
        <dbReference type="ARBA" id="ARBA00022643"/>
    </source>
</evidence>
<sequence>MGDAVADYQRDRTALILYGSETGNAQDVAEELGRITERLHFFTRVVDMDSVDPVSSSQSQVRHNIACSPRFLWKSGLSICSVTLFVLSTTGQGDLPTNTRNFWRRLLRKRLPPNYLQRVRFTTFGLGDSSYPKFNWAARKLHKRLLQLGADEIYPRGEADEQHPEGVDGIFLPWSTDLRRLLLEIYPLPEHVCPISEDILLQPKWLLGFDGPEEKPSCLTDDTTATQEPVNVCGISPLVGGDQQRSFKLPPSDLLPISGSTTATLVHHTRVTPPTHWQDVRHLTFTTRSPVQYAPGDVLTIFPKNFPDDVDQLLALMDWTDIADKPIKFVPSVTPADTQTYPRPPVSNLPSFPKLTLRSLLTNYLDITSIPRRSFLSLIAHFTDNTMHKERLLEFTNPQYIDELYDYTTRPRRSILEVLQEFEGVRIPWQWAATVVPVLRGRQFSIASGGNLKLPLPGDKVISGSRIELLVAIVKYRTVIKKIRQGVCTRYIASLPVGADLSVLVQKGGLNMANSELSKPAVMIGPGTGVAPIRSLIWERLATRDEMQAKYQTYPNSQTADENREDYPPSIMGQNALFFGCRNRDADYFFQDEWENLRQKGHLEVFSAFSRDQRQKIYVQDLVREQSPLIYELLYKLPGIVYICGSSGKMPQAVREALIEVFQREGAMPRERAGAYLTSMEKEGRYKQETW</sequence>
<dbReference type="AlphaFoldDB" id="A0A9P8I2B8"/>
<proteinExistence type="inferred from homology"/>
<feature type="domain" description="FAD-binding FR-type" evidence="11">
    <location>
        <begin position="258"/>
        <end position="513"/>
    </location>
</feature>
<feature type="binding site" evidence="9">
    <location>
        <position position="412"/>
    </location>
    <ligand>
        <name>FAD</name>
        <dbReference type="ChEBI" id="CHEBI:57692"/>
    </ligand>
</feature>
<dbReference type="GO" id="GO:0050661">
    <property type="term" value="F:NADP binding"/>
    <property type="evidence" value="ECO:0007669"/>
    <property type="project" value="UniProtKB-UniRule"/>
</dbReference>
<keyword evidence="9" id="KW-0496">Mitochondrion</keyword>
<accession>A0A9P8I2B8</accession>
<comment type="similarity">
    <text evidence="9">Belongs to the NADPH-dependent diflavin oxidoreductase NDOR1 family.</text>
</comment>
<dbReference type="GO" id="GO:0005829">
    <property type="term" value="C:cytosol"/>
    <property type="evidence" value="ECO:0007669"/>
    <property type="project" value="TreeGrafter"/>
</dbReference>
<dbReference type="GO" id="GO:0010181">
    <property type="term" value="F:FMN binding"/>
    <property type="evidence" value="ECO:0007669"/>
    <property type="project" value="UniProtKB-UniRule"/>
</dbReference>
<evidence type="ECO:0000313" key="12">
    <source>
        <dbReference type="EMBL" id="KAH0544591.1"/>
    </source>
</evidence>
<comment type="caution">
    <text evidence="12">The sequence shown here is derived from an EMBL/GenBank/DDBJ whole genome shotgun (WGS) entry which is preliminary data.</text>
</comment>
<comment type="caution">
    <text evidence="9">Lacks conserved residue(s) required for the propagation of feature annotation.</text>
</comment>
<dbReference type="InterPro" id="IPR017938">
    <property type="entry name" value="Riboflavin_synthase-like_b-brl"/>
</dbReference>
<dbReference type="Gene3D" id="3.40.50.80">
    <property type="entry name" value="Nucleotide-binding domain of ferredoxin-NADP reductase (FNR) module"/>
    <property type="match status" value="1"/>
</dbReference>
<dbReference type="EMBL" id="JAGHQL010000016">
    <property type="protein sequence ID" value="KAH0544591.1"/>
    <property type="molecule type" value="Genomic_DNA"/>
</dbReference>
<dbReference type="HAMAP" id="MF_03178">
    <property type="entry name" value="NDOR1"/>
    <property type="match status" value="1"/>
</dbReference>
<comment type="cofactor">
    <cofactor evidence="2 9">
        <name>FAD</name>
        <dbReference type="ChEBI" id="CHEBI:57692"/>
    </cofactor>
</comment>
<keyword evidence="6 9" id="KW-0274">FAD</keyword>
<feature type="binding site" evidence="9">
    <location>
        <begin position="126"/>
        <end position="135"/>
    </location>
    <ligand>
        <name>FMN</name>
        <dbReference type="ChEBI" id="CHEBI:58210"/>
    </ligand>
</feature>
<dbReference type="Pfam" id="PF00175">
    <property type="entry name" value="NAD_binding_1"/>
    <property type="match status" value="1"/>
</dbReference>
<comment type="cofactor">
    <cofactor evidence="1 9">
        <name>FMN</name>
        <dbReference type="ChEBI" id="CHEBI:58210"/>
    </cofactor>
</comment>
<dbReference type="OrthoDB" id="1856718at2759"/>
<dbReference type="InterPro" id="IPR001709">
    <property type="entry name" value="Flavoprot_Pyr_Nucl_cyt_Rdtase"/>
</dbReference>
<reference evidence="12" key="1">
    <citation type="submission" date="2021-03" db="EMBL/GenBank/DDBJ databases">
        <title>Comparative genomics and phylogenomic investigation of the class Geoglossomycetes provide insights into ecological specialization and systematics.</title>
        <authorList>
            <person name="Melie T."/>
            <person name="Pirro S."/>
            <person name="Miller A.N."/>
            <person name="Quandt A."/>
        </authorList>
    </citation>
    <scope>NUCLEOTIDE SEQUENCE</scope>
    <source>
        <strain evidence="12">GBOQ0MN5Z8</strain>
    </source>
</reference>
<dbReference type="InterPro" id="IPR003097">
    <property type="entry name" value="CysJ-like_FAD-binding"/>
</dbReference>
<protein>
    <recommendedName>
        <fullName evidence="9">NADPH-dependent diflavin oxidoreductase 1</fullName>
        <ecNumber evidence="9">1.18.1.-</ecNumber>
    </recommendedName>
    <alternativeName>
        <fullName evidence="9">NADPH-dependent FMN and FAD-containing oxidoreductase</fullName>
    </alternativeName>
</protein>
<dbReference type="GO" id="GO:0005739">
    <property type="term" value="C:mitochondrion"/>
    <property type="evidence" value="ECO:0007669"/>
    <property type="project" value="UniProtKB-SubCell"/>
</dbReference>
<dbReference type="PANTHER" id="PTHR19384">
    <property type="entry name" value="NITRIC OXIDE SYNTHASE-RELATED"/>
    <property type="match status" value="1"/>
</dbReference>
<dbReference type="SUPFAM" id="SSF52218">
    <property type="entry name" value="Flavoproteins"/>
    <property type="match status" value="1"/>
</dbReference>
<keyword evidence="4 9" id="KW-0285">Flavoprotein</keyword>
<dbReference type="InterPro" id="IPR017927">
    <property type="entry name" value="FAD-bd_FR_type"/>
</dbReference>
<feature type="binding site" evidence="9">
    <location>
        <begin position="486"/>
        <end position="489"/>
    </location>
    <ligand>
        <name>FAD</name>
        <dbReference type="ChEBI" id="CHEBI:57692"/>
    </ligand>
</feature>
<evidence type="ECO:0000256" key="1">
    <source>
        <dbReference type="ARBA" id="ARBA00001917"/>
    </source>
</evidence>
<dbReference type="Pfam" id="PF00258">
    <property type="entry name" value="Flavodoxin_1"/>
    <property type="match status" value="1"/>
</dbReference>
<feature type="binding site" evidence="9">
    <location>
        <position position="528"/>
    </location>
    <ligand>
        <name>NADP(+)</name>
        <dbReference type="ChEBI" id="CHEBI:58349"/>
    </ligand>
</feature>
<dbReference type="PROSITE" id="PS50902">
    <property type="entry name" value="FLAVODOXIN_LIKE"/>
    <property type="match status" value="1"/>
</dbReference>
<dbReference type="GO" id="GO:0160246">
    <property type="term" value="F:NADPH-iron-sulfur [2Fe-2S] protein oxidoreductase activity"/>
    <property type="evidence" value="ECO:0007669"/>
    <property type="project" value="InterPro"/>
</dbReference>
<feature type="binding site" evidence="9">
    <location>
        <begin position="610"/>
        <end position="611"/>
    </location>
    <ligand>
        <name>NADP(+)</name>
        <dbReference type="ChEBI" id="CHEBI:58349"/>
    </ligand>
</feature>
<comment type="function">
    <text evidence="9">NADPH-dependent reductase which is a central component of the cytosolic iron-sulfur (Fe-S) protein assembly (CIA) machinery. Transfers electrons from NADPH via its FAD and FMN prosthetic groups to the [2Fe-2S] cluster of DRE2, another key component of the CIA machinery. In turn, this reduced cluster provides electrons for assembly of cytosolic iron-sulfur cluster proteins. Positively controls H(2)O(2)-induced cell death.</text>
</comment>
<dbReference type="Gene3D" id="2.40.30.10">
    <property type="entry name" value="Translation factors"/>
    <property type="match status" value="1"/>
</dbReference>
<evidence type="ECO:0000256" key="7">
    <source>
        <dbReference type="ARBA" id="ARBA00022857"/>
    </source>
</evidence>
<dbReference type="InterPro" id="IPR028879">
    <property type="entry name" value="NDOR1"/>
</dbReference>
<dbReference type="InterPro" id="IPR023173">
    <property type="entry name" value="NADPH_Cyt_P450_Rdtase_alpha"/>
</dbReference>
<feature type="binding site" evidence="9">
    <location>
        <begin position="616"/>
        <end position="620"/>
    </location>
    <ligand>
        <name>NADP(+)</name>
        <dbReference type="ChEBI" id="CHEBI:58349"/>
    </ligand>
</feature>
<comment type="subcellular location">
    <subcellularLocation>
        <location evidence="9">Cytoplasm</location>
    </subcellularLocation>
    <subcellularLocation>
        <location evidence="9">Mitochondrion</location>
    </subcellularLocation>
    <text evidence="9">Relocalizes to mitochondria after H(2)O(2) exposure.</text>
</comment>
<evidence type="ECO:0000256" key="2">
    <source>
        <dbReference type="ARBA" id="ARBA00001974"/>
    </source>
</evidence>
<dbReference type="PRINTS" id="PR00369">
    <property type="entry name" value="FLAVODOXIN"/>
</dbReference>
<comment type="similarity">
    <text evidence="9">In the N-terminal section; belongs to the flavodoxin family.</text>
</comment>
<dbReference type="InterPro" id="IPR029039">
    <property type="entry name" value="Flavoprotein-like_sf"/>
</dbReference>
<evidence type="ECO:0000313" key="13">
    <source>
        <dbReference type="Proteomes" id="UP000698800"/>
    </source>
</evidence>
<evidence type="ECO:0000256" key="9">
    <source>
        <dbReference type="HAMAP-Rule" id="MF_03178"/>
    </source>
</evidence>
<dbReference type="EC" id="1.18.1.-" evidence="9"/>
<dbReference type="SUPFAM" id="SSF52343">
    <property type="entry name" value="Ferredoxin reductase-like, C-terminal NADP-linked domain"/>
    <property type="match status" value="1"/>
</dbReference>
<dbReference type="PROSITE" id="PS51384">
    <property type="entry name" value="FAD_FR"/>
    <property type="match status" value="1"/>
</dbReference>
<evidence type="ECO:0000256" key="4">
    <source>
        <dbReference type="ARBA" id="ARBA00022630"/>
    </source>
</evidence>
<feature type="binding site" evidence="9">
    <location>
        <begin position="88"/>
        <end position="91"/>
    </location>
    <ligand>
        <name>FMN</name>
        <dbReference type="ChEBI" id="CHEBI:58210"/>
    </ligand>
</feature>
<dbReference type="SUPFAM" id="SSF63380">
    <property type="entry name" value="Riboflavin synthase domain-like"/>
    <property type="match status" value="1"/>
</dbReference>
<feature type="binding site" evidence="9">
    <location>
        <position position="691"/>
    </location>
    <ligand>
        <name>FAD</name>
        <dbReference type="ChEBI" id="CHEBI:57692"/>
    </ligand>
</feature>
<dbReference type="InterPro" id="IPR008254">
    <property type="entry name" value="Flavodoxin/NO_synth"/>
</dbReference>
<feature type="binding site" evidence="9">
    <location>
        <begin position="442"/>
        <end position="445"/>
    </location>
    <ligand>
        <name>FAD</name>
        <dbReference type="ChEBI" id="CHEBI:57692"/>
    </ligand>
</feature>
<keyword evidence="13" id="KW-1185">Reference proteome</keyword>
<gene>
    <name evidence="9" type="primary">TAH18</name>
    <name evidence="12" type="ORF">FGG08_001240</name>
</gene>
<comment type="similarity">
    <text evidence="9">In the C-terminal section; belongs to the flavoprotein pyridine nucleotide cytochrome reductase family.</text>
</comment>
<evidence type="ECO:0000259" key="11">
    <source>
        <dbReference type="PROSITE" id="PS51384"/>
    </source>
</evidence>
<dbReference type="Pfam" id="PF00667">
    <property type="entry name" value="FAD_binding_1"/>
    <property type="match status" value="1"/>
</dbReference>
<comment type="catalytic activity">
    <reaction evidence="9">
        <text>2 oxidized [2Fe-2S]-[protein] + NADPH = 2 reduced [2Fe-2S]-[protein] + NADP(+) + H(+)</text>
        <dbReference type="Rhea" id="RHEA:67716"/>
        <dbReference type="Rhea" id="RHEA-COMP:17327"/>
        <dbReference type="Rhea" id="RHEA-COMP:17328"/>
        <dbReference type="ChEBI" id="CHEBI:15378"/>
        <dbReference type="ChEBI" id="CHEBI:33737"/>
        <dbReference type="ChEBI" id="CHEBI:33738"/>
        <dbReference type="ChEBI" id="CHEBI:57783"/>
        <dbReference type="ChEBI" id="CHEBI:58349"/>
    </reaction>
</comment>